<dbReference type="EMBL" id="CP009515">
    <property type="protein sequence ID" value="AKB74461.1"/>
    <property type="molecule type" value="Genomic_DNA"/>
</dbReference>
<evidence type="ECO:0000313" key="2">
    <source>
        <dbReference type="Proteomes" id="UP000033072"/>
    </source>
</evidence>
<dbReference type="STRING" id="1434111.MSLAZ_1200"/>
<sequence length="549" mass="59454">MFLLAGTAGAIGDTENTDAVSVSATGPSVTLISPADLAIVNMANPLIFNFTSQDANPNLSYQVYLDGETVVENGFGSMIAGQYEEITYAGLLSDGSHNCSVYIEDIAGNNCTSEVRKFYANFNGLQVSLISPNGGFVPANQEFNFSVSGGAQLPFDYELLINGMKVKNGMLVVGEDEVNYYLVTAMVADAENIPWTVRITDCAGTVSEPTPLSFSVDTTAPAAVANLNVFDALSSMEWYYTYDEPGLYVSWDKNIEDDLAFDPYVILISDSMPSSILDMKQAVPVSMIYDAGTYMYMNIGAYDGKPLVYGQNYWVAVIALDKAGNCNDNVAFCGPVQTYEDMTLMLDAGWNLKSVPKNLATFNADSDSVFGKDSTVIYWTGNCWEFPRTIEPCKGYWVYTPEASVSNVKFKPMPIDSTTPDVPASLDLAPGWQMIGHTSTVPVHWSETLGSLQGLLGVEYKFSNLITYSHNEGWGGTISLGLLDLVGAEESVTPSPVQFLQSEGLMCPGQGYWIFMKEDGTYASIESVGIDVNTVSENNTLPGNDTLPL</sequence>
<organism evidence="1 2">
    <name type="scientific">Methanosarcina lacustris Z-7289</name>
    <dbReference type="NCBI Taxonomy" id="1434111"/>
    <lineage>
        <taxon>Archaea</taxon>
        <taxon>Methanobacteriati</taxon>
        <taxon>Methanobacteriota</taxon>
        <taxon>Stenosarchaea group</taxon>
        <taxon>Methanomicrobia</taxon>
        <taxon>Methanosarcinales</taxon>
        <taxon>Methanosarcinaceae</taxon>
        <taxon>Methanosarcina</taxon>
    </lineage>
</organism>
<proteinExistence type="predicted"/>
<dbReference type="PATRIC" id="fig|1434111.4.peg.1546"/>
<dbReference type="GeneID" id="24805925"/>
<dbReference type="Proteomes" id="UP000033072">
    <property type="component" value="Chromosome"/>
</dbReference>
<dbReference type="KEGG" id="mls:MSLAZ_1200"/>
<dbReference type="OrthoDB" id="59577at2157"/>
<dbReference type="RefSeq" id="WP_052722872.1">
    <property type="nucleotide sequence ID" value="NZ_CP009515.1"/>
</dbReference>
<evidence type="ECO:0000313" key="1">
    <source>
        <dbReference type="EMBL" id="AKB74461.1"/>
    </source>
</evidence>
<protein>
    <submittedName>
        <fullName evidence="1">Uncharacterized protein</fullName>
    </submittedName>
</protein>
<dbReference type="AlphaFoldDB" id="A0A0E3S2T9"/>
<dbReference type="HOGENOM" id="CLU_510591_0_0_2"/>
<reference evidence="1 2" key="1">
    <citation type="submission" date="2014-07" db="EMBL/GenBank/DDBJ databases">
        <title>Methanogenic archaea and the global carbon cycle.</title>
        <authorList>
            <person name="Henriksen J.R."/>
            <person name="Luke J."/>
            <person name="Reinhart S."/>
            <person name="Benedict M.N."/>
            <person name="Youngblut N.D."/>
            <person name="Metcalf M.E."/>
            <person name="Whitaker R.J."/>
            <person name="Metcalf W.W."/>
        </authorList>
    </citation>
    <scope>NUCLEOTIDE SEQUENCE [LARGE SCALE GENOMIC DNA]</scope>
    <source>
        <strain evidence="1 2">Z-7289</strain>
    </source>
</reference>
<name>A0A0E3S2T9_9EURY</name>
<keyword evidence="2" id="KW-1185">Reference proteome</keyword>
<gene>
    <name evidence="1" type="ORF">MSLAZ_1200</name>
</gene>
<accession>A0A0E3S2T9</accession>